<accession>A0ABP6Y384</accession>
<proteinExistence type="predicted"/>
<comment type="caution">
    <text evidence="1">The sequence shown here is derived from an EMBL/GenBank/DDBJ whole genome shotgun (WGS) entry which is preliminary data.</text>
</comment>
<dbReference type="RefSeq" id="WP_344867653.1">
    <property type="nucleotide sequence ID" value="NZ_BAAAZN010000021.1"/>
</dbReference>
<name>A0ABP6Y384_9PSEU</name>
<gene>
    <name evidence="1" type="ORF">GCM10022222_71830</name>
</gene>
<reference evidence="2" key="1">
    <citation type="journal article" date="2019" name="Int. J. Syst. Evol. Microbiol.">
        <title>The Global Catalogue of Microorganisms (GCM) 10K type strain sequencing project: providing services to taxonomists for standard genome sequencing and annotation.</title>
        <authorList>
            <consortium name="The Broad Institute Genomics Platform"/>
            <consortium name="The Broad Institute Genome Sequencing Center for Infectious Disease"/>
            <person name="Wu L."/>
            <person name="Ma J."/>
        </authorList>
    </citation>
    <scope>NUCLEOTIDE SEQUENCE [LARGE SCALE GENOMIC DNA]</scope>
    <source>
        <strain evidence="2">JCM 16898</strain>
    </source>
</reference>
<keyword evidence="2" id="KW-1185">Reference proteome</keyword>
<protein>
    <submittedName>
        <fullName evidence="1">Uncharacterized protein</fullName>
    </submittedName>
</protein>
<evidence type="ECO:0000313" key="1">
    <source>
        <dbReference type="EMBL" id="GAA3576763.1"/>
    </source>
</evidence>
<evidence type="ECO:0000313" key="2">
    <source>
        <dbReference type="Proteomes" id="UP001500689"/>
    </source>
</evidence>
<dbReference type="Proteomes" id="UP001500689">
    <property type="component" value="Unassembled WGS sequence"/>
</dbReference>
<sequence length="123" mass="12869">MTDSGNHISISGPNNGPMIFGGVVHGDVAGGTSGPPEGTVPAAELRRLVDELLALVRAREIARQAVVEDSLEELVAAADDPDGVHPAVPVSRWEKVKKLLGGAAEFAGLTVRISEQITKLWPN</sequence>
<dbReference type="EMBL" id="BAAAZN010000021">
    <property type="protein sequence ID" value="GAA3576763.1"/>
    <property type="molecule type" value="Genomic_DNA"/>
</dbReference>
<organism evidence="1 2">
    <name type="scientific">Amycolatopsis ultiminotia</name>
    <dbReference type="NCBI Taxonomy" id="543629"/>
    <lineage>
        <taxon>Bacteria</taxon>
        <taxon>Bacillati</taxon>
        <taxon>Actinomycetota</taxon>
        <taxon>Actinomycetes</taxon>
        <taxon>Pseudonocardiales</taxon>
        <taxon>Pseudonocardiaceae</taxon>
        <taxon>Amycolatopsis</taxon>
    </lineage>
</organism>